<dbReference type="HOGENOM" id="CLU_043994_7_0_1"/>
<accession>A0A0D1XRD5</accession>
<dbReference type="CDD" id="cd00866">
    <property type="entry name" value="PEBP_euk"/>
    <property type="match status" value="1"/>
</dbReference>
<dbReference type="AlphaFoldDB" id="A0A0D1XRD5"/>
<dbReference type="STRING" id="253628.A0A0D1XRD5"/>
<organism evidence="1 2">
    <name type="scientific">Verruconis gallopava</name>
    <dbReference type="NCBI Taxonomy" id="253628"/>
    <lineage>
        <taxon>Eukaryota</taxon>
        <taxon>Fungi</taxon>
        <taxon>Dikarya</taxon>
        <taxon>Ascomycota</taxon>
        <taxon>Pezizomycotina</taxon>
        <taxon>Dothideomycetes</taxon>
        <taxon>Pleosporomycetidae</taxon>
        <taxon>Venturiales</taxon>
        <taxon>Sympoventuriaceae</taxon>
        <taxon>Verruconis</taxon>
    </lineage>
</organism>
<evidence type="ECO:0000313" key="1">
    <source>
        <dbReference type="EMBL" id="KIW05256.1"/>
    </source>
</evidence>
<dbReference type="GO" id="GO:0030162">
    <property type="term" value="P:regulation of proteolysis"/>
    <property type="evidence" value="ECO:0007669"/>
    <property type="project" value="TreeGrafter"/>
</dbReference>
<dbReference type="PANTHER" id="PTHR11362:SF78">
    <property type="entry name" value="PROTEASE INHIBITOR"/>
    <property type="match status" value="1"/>
</dbReference>
<dbReference type="InterPro" id="IPR035810">
    <property type="entry name" value="PEBP_euk"/>
</dbReference>
<dbReference type="EMBL" id="KN847538">
    <property type="protein sequence ID" value="KIW05256.1"/>
    <property type="molecule type" value="Genomic_DNA"/>
</dbReference>
<dbReference type="GO" id="GO:0030414">
    <property type="term" value="F:peptidase inhibitor activity"/>
    <property type="evidence" value="ECO:0007669"/>
    <property type="project" value="TreeGrafter"/>
</dbReference>
<dbReference type="SUPFAM" id="SSF49777">
    <property type="entry name" value="PEBP-like"/>
    <property type="match status" value="1"/>
</dbReference>
<dbReference type="Gene3D" id="3.90.280.10">
    <property type="entry name" value="PEBP-like"/>
    <property type="match status" value="1"/>
</dbReference>
<keyword evidence="2" id="KW-1185">Reference proteome</keyword>
<reference evidence="1 2" key="1">
    <citation type="submission" date="2015-01" db="EMBL/GenBank/DDBJ databases">
        <title>The Genome Sequence of Ochroconis gallopava CBS43764.</title>
        <authorList>
            <consortium name="The Broad Institute Genomics Platform"/>
            <person name="Cuomo C."/>
            <person name="de Hoog S."/>
            <person name="Gorbushina A."/>
            <person name="Stielow B."/>
            <person name="Teixiera M."/>
            <person name="Abouelleil A."/>
            <person name="Chapman S.B."/>
            <person name="Priest M."/>
            <person name="Young S.K."/>
            <person name="Wortman J."/>
            <person name="Nusbaum C."/>
            <person name="Birren B."/>
        </authorList>
    </citation>
    <scope>NUCLEOTIDE SEQUENCE [LARGE SCALE GENOMIC DNA]</scope>
    <source>
        <strain evidence="1 2">CBS 43764</strain>
    </source>
</reference>
<dbReference type="RefSeq" id="XP_016215125.1">
    <property type="nucleotide sequence ID" value="XM_016357036.1"/>
</dbReference>
<name>A0A0D1XRD5_9PEZI</name>
<evidence type="ECO:0008006" key="3">
    <source>
        <dbReference type="Google" id="ProtNLM"/>
    </source>
</evidence>
<evidence type="ECO:0000313" key="2">
    <source>
        <dbReference type="Proteomes" id="UP000053259"/>
    </source>
</evidence>
<dbReference type="GO" id="GO:0005543">
    <property type="term" value="F:phospholipid binding"/>
    <property type="evidence" value="ECO:0007669"/>
    <property type="project" value="TreeGrafter"/>
</dbReference>
<protein>
    <recommendedName>
        <fullName evidence="3">Phosphatidylethanolamine-binding protein</fullName>
    </recommendedName>
</protein>
<dbReference type="Proteomes" id="UP000053259">
    <property type="component" value="Unassembled WGS sequence"/>
</dbReference>
<dbReference type="InterPro" id="IPR008914">
    <property type="entry name" value="PEBP"/>
</dbReference>
<dbReference type="GO" id="GO:0046578">
    <property type="term" value="P:regulation of Ras protein signal transduction"/>
    <property type="evidence" value="ECO:0007669"/>
    <property type="project" value="TreeGrafter"/>
</dbReference>
<dbReference type="OrthoDB" id="2506647at2759"/>
<dbReference type="InterPro" id="IPR036610">
    <property type="entry name" value="PEBP-like_sf"/>
</dbReference>
<proteinExistence type="predicted"/>
<dbReference type="PANTHER" id="PTHR11362">
    <property type="entry name" value="PHOSPHATIDYLETHANOLAMINE-BINDING PROTEIN"/>
    <property type="match status" value="1"/>
</dbReference>
<sequence length="181" mass="19658">MSFIRIFTTKMADQEAVRAVLNSTITTLKFSFDGQEVANKAYCSRTVATPPPTLVWPGAPADPVKKYLHVNLDLDAPFASFNLLSPILHFLQGDLTVGNNGILESSSPPLTYWARPGPPPGAAPHRYVSILYEQPESFNSDHSVVPEGGMARMARMKFDLAAFEKKAGLGKPVAGAYFTSN</sequence>
<dbReference type="VEuPathDB" id="FungiDB:PV09_03789"/>
<gene>
    <name evidence="1" type="ORF">PV09_03789</name>
</gene>
<dbReference type="GeneID" id="27311762"/>
<dbReference type="Pfam" id="PF01161">
    <property type="entry name" value="PBP"/>
    <property type="match status" value="1"/>
</dbReference>
<dbReference type="InParanoid" id="A0A0D1XRD5"/>